<dbReference type="Pfam" id="PF01641">
    <property type="entry name" value="SelR"/>
    <property type="match status" value="1"/>
</dbReference>
<dbReference type="PANTHER" id="PTHR10173">
    <property type="entry name" value="METHIONINE SULFOXIDE REDUCTASE"/>
    <property type="match status" value="1"/>
</dbReference>
<evidence type="ECO:0000313" key="7">
    <source>
        <dbReference type="Proteomes" id="UP001465153"/>
    </source>
</evidence>
<comment type="cofactor">
    <cofactor evidence="4">
        <name>Zn(2+)</name>
        <dbReference type="ChEBI" id="CHEBI:29105"/>
    </cofactor>
    <text evidence="4">Binds 1 zinc ion per subunit. The zinc ion is important for the structural integrity of the protein.</text>
</comment>
<feature type="binding site" evidence="4">
    <location>
        <position position="103"/>
    </location>
    <ligand>
        <name>Zn(2+)</name>
        <dbReference type="ChEBI" id="CHEBI:29105"/>
    </ligand>
</feature>
<dbReference type="Gene3D" id="2.170.150.20">
    <property type="entry name" value="Peptide methionine sulfoxide reductase"/>
    <property type="match status" value="1"/>
</dbReference>
<sequence>MAENTAKNDVDSQDWKDKLSPDEYRICRQCGTEPAFSGEYWDTKTPGIYLCKCCSEPLFDSETKYDSGSGWPSFYAPIERSKIKEKLDRGFGMARTEILCAKCQSHLGHVFTDGPAPTGLRYCVNSASLSLKAHDENHSK</sequence>
<dbReference type="PANTHER" id="PTHR10173:SF52">
    <property type="entry name" value="METHIONINE-R-SULFOXIDE REDUCTASE B1"/>
    <property type="match status" value="1"/>
</dbReference>
<evidence type="ECO:0000256" key="4">
    <source>
        <dbReference type="HAMAP-Rule" id="MF_01400"/>
    </source>
</evidence>
<keyword evidence="2 4" id="KW-0560">Oxidoreductase</keyword>
<keyword evidence="4" id="KW-0479">Metal-binding</keyword>
<proteinExistence type="inferred from homology"/>
<dbReference type="EC" id="1.8.4.12" evidence="4"/>
<evidence type="ECO:0000256" key="2">
    <source>
        <dbReference type="ARBA" id="ARBA00023002"/>
    </source>
</evidence>
<feature type="domain" description="MsrB" evidence="5">
    <location>
        <begin position="12"/>
        <end position="134"/>
    </location>
</feature>
<comment type="caution">
    <text evidence="6">The sequence shown here is derived from an EMBL/GenBank/DDBJ whole genome shotgun (WGS) entry which is preliminary data.</text>
</comment>
<accession>A0ABQ0A6T1</accession>
<feature type="binding site" evidence="4">
    <location>
        <position position="100"/>
    </location>
    <ligand>
        <name>Zn(2+)</name>
        <dbReference type="ChEBI" id="CHEBI:29105"/>
    </ligand>
</feature>
<comment type="catalytic activity">
    <reaction evidence="3 4">
        <text>L-methionyl-[protein] + [thioredoxin]-disulfide + H2O = L-methionyl-(R)-S-oxide-[protein] + [thioredoxin]-dithiol</text>
        <dbReference type="Rhea" id="RHEA:24164"/>
        <dbReference type="Rhea" id="RHEA-COMP:10698"/>
        <dbReference type="Rhea" id="RHEA-COMP:10700"/>
        <dbReference type="Rhea" id="RHEA-COMP:12313"/>
        <dbReference type="Rhea" id="RHEA-COMP:12314"/>
        <dbReference type="ChEBI" id="CHEBI:15377"/>
        <dbReference type="ChEBI" id="CHEBI:16044"/>
        <dbReference type="ChEBI" id="CHEBI:29950"/>
        <dbReference type="ChEBI" id="CHEBI:45764"/>
        <dbReference type="ChEBI" id="CHEBI:50058"/>
        <dbReference type="EC" id="1.8.4.12"/>
    </reaction>
</comment>
<dbReference type="InterPro" id="IPR002579">
    <property type="entry name" value="Met_Sox_Rdtase_MsrB_dom"/>
</dbReference>
<organism evidence="6 7">
    <name type="scientific">Sessilibacter corallicola</name>
    <dbReference type="NCBI Taxonomy" id="2904075"/>
    <lineage>
        <taxon>Bacteria</taxon>
        <taxon>Pseudomonadati</taxon>
        <taxon>Pseudomonadota</taxon>
        <taxon>Gammaproteobacteria</taxon>
        <taxon>Cellvibrionales</taxon>
        <taxon>Cellvibrionaceae</taxon>
        <taxon>Sessilibacter</taxon>
    </lineage>
</organism>
<feature type="binding site" evidence="4">
    <location>
        <position position="51"/>
    </location>
    <ligand>
        <name>Zn(2+)</name>
        <dbReference type="ChEBI" id="CHEBI:29105"/>
    </ligand>
</feature>
<name>A0ABQ0A6T1_9GAMM</name>
<dbReference type="RefSeq" id="WP_233088641.1">
    <property type="nucleotide sequence ID" value="NZ_BAABWN010000003.1"/>
</dbReference>
<dbReference type="NCBIfam" id="TIGR00357">
    <property type="entry name" value="peptide-methionine (R)-S-oxide reductase MsrB"/>
    <property type="match status" value="1"/>
</dbReference>
<reference evidence="6 7" key="1">
    <citation type="submission" date="2024-04" db="EMBL/GenBank/DDBJ databases">
        <title>Draft genome sequence of Sessilibacter corallicola NBRC 116591.</title>
        <authorList>
            <person name="Miyakawa T."/>
            <person name="Kusuya Y."/>
            <person name="Miura T."/>
        </authorList>
    </citation>
    <scope>NUCLEOTIDE SEQUENCE [LARGE SCALE GENOMIC DNA]</scope>
    <source>
        <strain evidence="6 7">KU-00831-HH</strain>
    </source>
</reference>
<comment type="similarity">
    <text evidence="1 4">Belongs to the MsrB Met sulfoxide reductase family.</text>
</comment>
<dbReference type="PROSITE" id="PS51790">
    <property type="entry name" value="MSRB"/>
    <property type="match status" value="1"/>
</dbReference>
<dbReference type="HAMAP" id="MF_01400">
    <property type="entry name" value="MsrB"/>
    <property type="match status" value="1"/>
</dbReference>
<dbReference type="InterPro" id="IPR028427">
    <property type="entry name" value="Met_Sox_Rdtase_MsrB"/>
</dbReference>
<evidence type="ECO:0000256" key="3">
    <source>
        <dbReference type="ARBA" id="ARBA00048488"/>
    </source>
</evidence>
<feature type="active site" description="Nucleophile" evidence="4">
    <location>
        <position position="123"/>
    </location>
</feature>
<keyword evidence="4" id="KW-0862">Zinc</keyword>
<protein>
    <recommendedName>
        <fullName evidence="4">Peptide methionine sulfoxide reductase MsrB</fullName>
        <ecNumber evidence="4">1.8.4.12</ecNumber>
    </recommendedName>
    <alternativeName>
        <fullName evidence="4">Peptide-methionine (R)-S-oxide reductase</fullName>
    </alternativeName>
</protein>
<dbReference type="Proteomes" id="UP001465153">
    <property type="component" value="Unassembled WGS sequence"/>
</dbReference>
<dbReference type="EMBL" id="BAABWN010000003">
    <property type="protein sequence ID" value="GAA6167327.1"/>
    <property type="molecule type" value="Genomic_DNA"/>
</dbReference>
<evidence type="ECO:0000256" key="1">
    <source>
        <dbReference type="ARBA" id="ARBA00007174"/>
    </source>
</evidence>
<feature type="binding site" evidence="4">
    <location>
        <position position="54"/>
    </location>
    <ligand>
        <name>Zn(2+)</name>
        <dbReference type="ChEBI" id="CHEBI:29105"/>
    </ligand>
</feature>
<gene>
    <name evidence="4 6" type="primary">msrB</name>
    <name evidence="6" type="ORF">NBRC116591_11370</name>
</gene>
<dbReference type="InterPro" id="IPR011057">
    <property type="entry name" value="Mss4-like_sf"/>
</dbReference>
<evidence type="ECO:0000259" key="5">
    <source>
        <dbReference type="PROSITE" id="PS51790"/>
    </source>
</evidence>
<dbReference type="SUPFAM" id="SSF51316">
    <property type="entry name" value="Mss4-like"/>
    <property type="match status" value="1"/>
</dbReference>
<keyword evidence="7" id="KW-1185">Reference proteome</keyword>
<evidence type="ECO:0000313" key="6">
    <source>
        <dbReference type="EMBL" id="GAA6167327.1"/>
    </source>
</evidence>